<dbReference type="Proteomes" id="UP000009319">
    <property type="component" value="Unassembled WGS sequence"/>
</dbReference>
<name>K0Q4Q6_9HYPH</name>
<organism evidence="1 2">
    <name type="scientific">Rhizobium mesoamericanum STM3625</name>
    <dbReference type="NCBI Taxonomy" id="1211777"/>
    <lineage>
        <taxon>Bacteria</taxon>
        <taxon>Pseudomonadati</taxon>
        <taxon>Pseudomonadota</taxon>
        <taxon>Alphaproteobacteria</taxon>
        <taxon>Hyphomicrobiales</taxon>
        <taxon>Rhizobiaceae</taxon>
        <taxon>Rhizobium/Agrobacterium group</taxon>
        <taxon>Rhizobium</taxon>
    </lineage>
</organism>
<dbReference type="STRING" id="1211777.BN77_p30004"/>
<gene>
    <name evidence="1" type="ORF">BN77_p30004</name>
</gene>
<evidence type="ECO:0000313" key="2">
    <source>
        <dbReference type="Proteomes" id="UP000009319"/>
    </source>
</evidence>
<comment type="caution">
    <text evidence="1">The sequence shown here is derived from an EMBL/GenBank/DDBJ whole genome shotgun (WGS) entry which is preliminary data.</text>
</comment>
<evidence type="ECO:0000313" key="1">
    <source>
        <dbReference type="EMBL" id="CCM79582.1"/>
    </source>
</evidence>
<keyword evidence="2" id="KW-1185">Reference proteome</keyword>
<sequence>MSAYDQAYQISGEVREKDCIDLADNSNDEPEELLTTFGYEVVLRLWRTEEKI</sequence>
<dbReference type="HOGENOM" id="CLU_3084056_0_0_5"/>
<protein>
    <submittedName>
        <fullName evidence="1">Uncharacterized protein</fullName>
    </submittedName>
</protein>
<dbReference type="AlphaFoldDB" id="K0Q4Q6"/>
<proteinExistence type="predicted"/>
<accession>K0Q4Q6</accession>
<dbReference type="EMBL" id="CANI01000049">
    <property type="protein sequence ID" value="CCM79582.1"/>
    <property type="molecule type" value="Genomic_DNA"/>
</dbReference>
<reference evidence="1 2" key="1">
    <citation type="journal article" date="2013" name="Genome Announc.">
        <title>Draft Genome Sequence of Rhizobium mesoamericanum STM3625, a Nitrogen-Fixing Symbiont of Mimosa pudica Isolated in French Guiana (South America).</title>
        <authorList>
            <person name="Moulin L."/>
            <person name="Mornico D."/>
            <person name="Melkonian R."/>
            <person name="Klonowska A."/>
        </authorList>
    </citation>
    <scope>NUCLEOTIDE SEQUENCE [LARGE SCALE GENOMIC DNA]</scope>
    <source>
        <strain evidence="1 2">STM3625</strain>
    </source>
</reference>